<evidence type="ECO:0000259" key="8">
    <source>
        <dbReference type="PROSITE" id="PS51918"/>
    </source>
</evidence>
<dbReference type="PROSITE" id="PS51918">
    <property type="entry name" value="RADICAL_SAM"/>
    <property type="match status" value="1"/>
</dbReference>
<keyword evidence="3" id="KW-0949">S-adenosyl-L-methionine</keyword>
<accession>A0AAP9UEF8</accession>
<organism evidence="9 10">
    <name type="scientific">Clostridium butyricum</name>
    <dbReference type="NCBI Taxonomy" id="1492"/>
    <lineage>
        <taxon>Bacteria</taxon>
        <taxon>Bacillati</taxon>
        <taxon>Bacillota</taxon>
        <taxon>Clostridia</taxon>
        <taxon>Eubacteriales</taxon>
        <taxon>Clostridiaceae</taxon>
        <taxon>Clostridium</taxon>
    </lineage>
</organism>
<dbReference type="GO" id="GO:0003824">
    <property type="term" value="F:catalytic activity"/>
    <property type="evidence" value="ECO:0007669"/>
    <property type="project" value="InterPro"/>
</dbReference>
<name>A0AAP9UEF8_CLOBU</name>
<dbReference type="SFLD" id="SFLDG01081">
    <property type="entry name" value="cleavage_of_the_Ca-Cb_bond_in"/>
    <property type="match status" value="1"/>
</dbReference>
<reference evidence="9 10" key="1">
    <citation type="submission" date="2019-05" db="EMBL/GenBank/DDBJ databases">
        <authorList>
            <person name="Schori C."/>
            <person name="Ahrens C."/>
        </authorList>
    </citation>
    <scope>NUCLEOTIDE SEQUENCE [LARGE SCALE GENOMIC DNA]</scope>
    <source>
        <strain evidence="9 10">DSM 10702</strain>
    </source>
</reference>
<dbReference type="InterPro" id="IPR013785">
    <property type="entry name" value="Aldolase_TIM"/>
</dbReference>
<dbReference type="GeneID" id="92943175"/>
<dbReference type="Gene3D" id="3.20.20.70">
    <property type="entry name" value="Aldolase class I"/>
    <property type="match status" value="1"/>
</dbReference>
<feature type="domain" description="Radical SAM core" evidence="8">
    <location>
        <begin position="82"/>
        <end position="312"/>
    </location>
</feature>
<protein>
    <submittedName>
        <fullName evidence="9">[FeFe] hydrogenase H-cluster radical SAM maturase HydG</fullName>
    </submittedName>
</protein>
<evidence type="ECO:0000256" key="3">
    <source>
        <dbReference type="ARBA" id="ARBA00022691"/>
    </source>
</evidence>
<evidence type="ECO:0000256" key="5">
    <source>
        <dbReference type="ARBA" id="ARBA00023004"/>
    </source>
</evidence>
<comment type="cofactor">
    <cofactor evidence="7">
        <name>[2Fe-2S] cluster</name>
        <dbReference type="ChEBI" id="CHEBI:190135"/>
    </cofactor>
</comment>
<keyword evidence="6" id="KW-0411">Iron-sulfur</keyword>
<keyword evidence="5" id="KW-0408">Iron</keyword>
<keyword evidence="2" id="KW-0004">4Fe-4S</keyword>
<dbReference type="EMBL" id="CP040626">
    <property type="protein sequence ID" value="QMW90029.1"/>
    <property type="molecule type" value="Genomic_DNA"/>
</dbReference>
<evidence type="ECO:0000256" key="6">
    <source>
        <dbReference type="ARBA" id="ARBA00023014"/>
    </source>
</evidence>
<dbReference type="NCBIfam" id="TIGR03955">
    <property type="entry name" value="rSAM_HydG"/>
    <property type="match status" value="1"/>
</dbReference>
<dbReference type="GO" id="GO:0042364">
    <property type="term" value="P:water-soluble vitamin biosynthetic process"/>
    <property type="evidence" value="ECO:0007669"/>
    <property type="project" value="UniProtKB-ARBA"/>
</dbReference>
<dbReference type="GO" id="GO:0046872">
    <property type="term" value="F:metal ion binding"/>
    <property type="evidence" value="ECO:0007669"/>
    <property type="project" value="UniProtKB-KW"/>
</dbReference>
<dbReference type="SMART" id="SM00876">
    <property type="entry name" value="BATS"/>
    <property type="match status" value="1"/>
</dbReference>
<proteinExistence type="predicted"/>
<dbReference type="SFLD" id="SFLDG01060">
    <property type="entry name" value="BATS_domain_containing"/>
    <property type="match status" value="1"/>
</dbReference>
<dbReference type="InterPro" id="IPR006638">
    <property type="entry name" value="Elp3/MiaA/NifB-like_rSAM"/>
</dbReference>
<dbReference type="AlphaFoldDB" id="A0AAP9UEF8"/>
<dbReference type="CDD" id="cd01335">
    <property type="entry name" value="Radical_SAM"/>
    <property type="match status" value="1"/>
</dbReference>
<dbReference type="GO" id="GO:0051539">
    <property type="term" value="F:4 iron, 4 sulfur cluster binding"/>
    <property type="evidence" value="ECO:0007669"/>
    <property type="project" value="UniProtKB-KW"/>
</dbReference>
<evidence type="ECO:0000313" key="9">
    <source>
        <dbReference type="EMBL" id="QMW90029.1"/>
    </source>
</evidence>
<evidence type="ECO:0000313" key="10">
    <source>
        <dbReference type="Proteomes" id="UP000515243"/>
    </source>
</evidence>
<dbReference type="InterPro" id="IPR034428">
    <property type="entry name" value="ThiH/NoCL/HydG-like"/>
</dbReference>
<dbReference type="Pfam" id="PF06968">
    <property type="entry name" value="BATS"/>
    <property type="match status" value="1"/>
</dbReference>
<dbReference type="SFLD" id="SFLDS00029">
    <property type="entry name" value="Radical_SAM"/>
    <property type="match status" value="1"/>
</dbReference>
<dbReference type="PANTHER" id="PTHR43583:SF2">
    <property type="entry name" value="THIAZOLE BIOSYNTHESIS PROTEIN"/>
    <property type="match status" value="1"/>
</dbReference>
<dbReference type="GO" id="GO:0044272">
    <property type="term" value="P:sulfur compound biosynthetic process"/>
    <property type="evidence" value="ECO:0007669"/>
    <property type="project" value="UniProtKB-ARBA"/>
</dbReference>
<evidence type="ECO:0000256" key="7">
    <source>
        <dbReference type="ARBA" id="ARBA00034078"/>
    </source>
</evidence>
<comment type="cofactor">
    <cofactor evidence="1">
        <name>[4Fe-4S] cluster</name>
        <dbReference type="ChEBI" id="CHEBI:49883"/>
    </cofactor>
</comment>
<evidence type="ECO:0000256" key="1">
    <source>
        <dbReference type="ARBA" id="ARBA00001966"/>
    </source>
</evidence>
<evidence type="ECO:0000256" key="4">
    <source>
        <dbReference type="ARBA" id="ARBA00022723"/>
    </source>
</evidence>
<dbReference type="Proteomes" id="UP000515243">
    <property type="component" value="Chromosome 1"/>
</dbReference>
<dbReference type="RefSeq" id="WP_035763667.1">
    <property type="nucleotide sequence ID" value="NZ_AP019716.1"/>
</dbReference>
<dbReference type="Pfam" id="PF04055">
    <property type="entry name" value="Radical_SAM"/>
    <property type="match status" value="1"/>
</dbReference>
<dbReference type="PANTHER" id="PTHR43583">
    <property type="entry name" value="2-IMINOACETATE SYNTHASE"/>
    <property type="match status" value="1"/>
</dbReference>
<dbReference type="InterPro" id="IPR007197">
    <property type="entry name" value="rSAM"/>
</dbReference>
<dbReference type="SUPFAM" id="SSF102114">
    <property type="entry name" value="Radical SAM enzymes"/>
    <property type="match status" value="1"/>
</dbReference>
<evidence type="ECO:0000256" key="2">
    <source>
        <dbReference type="ARBA" id="ARBA00022485"/>
    </source>
</evidence>
<dbReference type="InterPro" id="IPR058240">
    <property type="entry name" value="rSAM_sf"/>
</dbReference>
<dbReference type="SMART" id="SM00729">
    <property type="entry name" value="Elp3"/>
    <property type="match status" value="1"/>
</dbReference>
<dbReference type="InterPro" id="IPR024007">
    <property type="entry name" value="FeFe-hyd_mat_HydG"/>
</dbReference>
<keyword evidence="4" id="KW-0479">Metal-binding</keyword>
<dbReference type="SFLD" id="SFLDF00319">
    <property type="entry name" value="Fe_hydrogenase_maturase_(HydG"/>
    <property type="match status" value="1"/>
</dbReference>
<gene>
    <name evidence="9" type="primary">hydG</name>
    <name evidence="9" type="ORF">FF104_03425</name>
</gene>
<sequence>MYNVMSSVATEFINDEEILSTLKYAEENKGNKELINKVIEKAKNCKGLSHREAALLLECELEEENEKIYKLAREIKQKFYGNRIVMFAPLYLSNYCVNGCVYCPYHHKNKHIRRKKLTQEEIKNEVIALQDMGHKRLALETGEDPVKNPIEYVLESIKTIYGIKHKNGAIRRVNVNIAATTVENYRKLKEAGIGTYILFQETYNKKAYEELHPTGPKHDYAYHTEAMDRAMDGGIDDVGCGVLFGLNLYKYDFVGLLMHAEHLEAAKGVGPHTLSVPRVRPADDINPDEFDNGICDEIFEKIVAVLRVAVPYTGIIVSTRESQKTRERVLELGVSQVSGGSCTSVGGYVEKEKEEDNSAQFDVSDNRTLDEIVNWLIELGYIPSFCTACYREGRTGDRFMTLVKAGQISNCCHPNALMTLREYLDDYASEETKLKGIKLIEDEILKIPNEKVRKIAQEHINDIDSGKRDFRF</sequence>
<dbReference type="InterPro" id="IPR010722">
    <property type="entry name" value="BATS_dom"/>
</dbReference>